<evidence type="ECO:0000313" key="2">
    <source>
        <dbReference type="Proteomes" id="UP000233517"/>
    </source>
</evidence>
<reference evidence="1 2" key="1">
    <citation type="journal article" date="2017" name="ISME J.">
        <title>Potential for microbial H2 and metal transformations associated with novel bacteria and archaea in deep terrestrial subsurface sediments.</title>
        <authorList>
            <person name="Hernsdorf A.W."/>
            <person name="Amano Y."/>
            <person name="Miyakawa K."/>
            <person name="Ise K."/>
            <person name="Suzuki Y."/>
            <person name="Anantharaman K."/>
            <person name="Probst A."/>
            <person name="Burstein D."/>
            <person name="Thomas B.C."/>
            <person name="Banfield J.F."/>
        </authorList>
    </citation>
    <scope>NUCLEOTIDE SEQUENCE [LARGE SCALE GENOMIC DNA]</scope>
    <source>
        <strain evidence="1">HGW-Falkowbacteria-1</strain>
    </source>
</reference>
<gene>
    <name evidence="1" type="ORF">CVU82_03720</name>
</gene>
<dbReference type="AlphaFoldDB" id="A0A2N2E8U6"/>
<organism evidence="1 2">
    <name type="scientific">Candidatus Falkowbacteria bacterium HGW-Falkowbacteria-1</name>
    <dbReference type="NCBI Taxonomy" id="2013768"/>
    <lineage>
        <taxon>Bacteria</taxon>
        <taxon>Candidatus Falkowiibacteriota</taxon>
    </lineage>
</organism>
<comment type="caution">
    <text evidence="1">The sequence shown here is derived from an EMBL/GenBank/DDBJ whole genome shotgun (WGS) entry which is preliminary data.</text>
</comment>
<dbReference type="Proteomes" id="UP000233517">
    <property type="component" value="Unassembled WGS sequence"/>
</dbReference>
<dbReference type="EMBL" id="PHAI01000003">
    <property type="protein sequence ID" value="PKM91135.1"/>
    <property type="molecule type" value="Genomic_DNA"/>
</dbReference>
<accession>A0A2N2E8U6</accession>
<evidence type="ECO:0000313" key="1">
    <source>
        <dbReference type="EMBL" id="PKM91135.1"/>
    </source>
</evidence>
<proteinExistence type="predicted"/>
<name>A0A2N2E8U6_9BACT</name>
<sequence>MFPIVKNMSPIETNKRTECIVYSRVVGWLTPTVNYNNGKIAEYRDRKTYKLSSEKIDSCSR</sequence>
<protein>
    <submittedName>
        <fullName evidence="1">Uncharacterized protein</fullName>
    </submittedName>
</protein>